<keyword evidence="3" id="KW-1185">Reference proteome</keyword>
<dbReference type="KEGG" id="saca:FFV09_12225"/>
<reference evidence="2 3" key="1">
    <citation type="submission" date="2019-06" db="EMBL/GenBank/DDBJ databases">
        <title>Saccharibacillus brassicae sp. nov., an endophytic bacterium isolated from Chinese cabbage seeds (Brassica pekinensis).</title>
        <authorList>
            <person name="Jiang L."/>
            <person name="Lee J."/>
            <person name="Kim S.W."/>
        </authorList>
    </citation>
    <scope>NUCLEOTIDE SEQUENCE [LARGE SCALE GENOMIC DNA]</scope>
    <source>
        <strain evidence="3">KCTC 43072 / ATSA2</strain>
    </source>
</reference>
<sequence length="232" mass="25924">MDHIVFTTFKQEEPLAAVLERFREHPVTDDYSVLQAAVLRKTSGRIGRERDERFAEDETGPDHLTNDLIDSIVSVMGGPIGTLIGGYAGPLLDADLNAARIVDEFGMLGAIAAKLNENEWSLLALVREHNEISLSSRLNALGASAVVRKDAALVAYEVMNARAIRSEWEERHGAFETESADDALRESIRSELRERANRGSFEEEQSVRDRLRGDFDYLQSKVDSRQTRPGRP</sequence>
<protein>
    <submittedName>
        <fullName evidence="2">Uncharacterized protein</fullName>
    </submittedName>
</protein>
<gene>
    <name evidence="2" type="ORF">FFV09_12225</name>
</gene>
<dbReference type="AlphaFoldDB" id="A0A4Y6UY77"/>
<feature type="region of interest" description="Disordered" evidence="1">
    <location>
        <begin position="212"/>
        <end position="232"/>
    </location>
</feature>
<dbReference type="RefSeq" id="WP_141448085.1">
    <property type="nucleotide sequence ID" value="NZ_CP041217.1"/>
</dbReference>
<organism evidence="2 3">
    <name type="scientific">Saccharibacillus brassicae</name>
    <dbReference type="NCBI Taxonomy" id="2583377"/>
    <lineage>
        <taxon>Bacteria</taxon>
        <taxon>Bacillati</taxon>
        <taxon>Bacillota</taxon>
        <taxon>Bacilli</taxon>
        <taxon>Bacillales</taxon>
        <taxon>Paenibacillaceae</taxon>
        <taxon>Saccharibacillus</taxon>
    </lineage>
</organism>
<dbReference type="EMBL" id="CP041217">
    <property type="protein sequence ID" value="QDH21540.1"/>
    <property type="molecule type" value="Genomic_DNA"/>
</dbReference>
<evidence type="ECO:0000313" key="2">
    <source>
        <dbReference type="EMBL" id="QDH21540.1"/>
    </source>
</evidence>
<proteinExistence type="predicted"/>
<accession>A0A4Y6UY77</accession>
<evidence type="ECO:0000256" key="1">
    <source>
        <dbReference type="SAM" id="MobiDB-lite"/>
    </source>
</evidence>
<dbReference type="Proteomes" id="UP000316968">
    <property type="component" value="Chromosome"/>
</dbReference>
<dbReference type="OrthoDB" id="2677667at2"/>
<evidence type="ECO:0000313" key="3">
    <source>
        <dbReference type="Proteomes" id="UP000316968"/>
    </source>
</evidence>
<name>A0A4Y6UY77_SACBS</name>